<evidence type="ECO:0000313" key="3">
    <source>
        <dbReference type="Proteomes" id="UP001501734"/>
    </source>
</evidence>
<sequence>MIKYLMRFILLLAYLFLLASCANELENTEVHVPDVKINGTLIELATQTICWSAEECLDILGASNSELTIDKVATINHFSKIGEELTITFHDTPKPDTINLTIEEIPEYHDQWSYNGNTIRATLPNKSGTYTYNILVYWHGEKASTAGLANYQFQITVE</sequence>
<accession>A0ABP7VZE1</accession>
<dbReference type="RefSeq" id="WP_344913198.1">
    <property type="nucleotide sequence ID" value="NZ_BAABDL010000122.1"/>
</dbReference>
<dbReference type="EMBL" id="BAABDL010000122">
    <property type="protein sequence ID" value="GAA4077130.1"/>
    <property type="molecule type" value="Genomic_DNA"/>
</dbReference>
<dbReference type="Proteomes" id="UP001501734">
    <property type="component" value="Unassembled WGS sequence"/>
</dbReference>
<evidence type="ECO:0008006" key="4">
    <source>
        <dbReference type="Google" id="ProtNLM"/>
    </source>
</evidence>
<dbReference type="PROSITE" id="PS51257">
    <property type="entry name" value="PROKAR_LIPOPROTEIN"/>
    <property type="match status" value="1"/>
</dbReference>
<comment type="caution">
    <text evidence="2">The sequence shown here is derived from an EMBL/GenBank/DDBJ whole genome shotgun (WGS) entry which is preliminary data.</text>
</comment>
<feature type="chain" id="PRO_5046767630" description="Lipoprotein" evidence="1">
    <location>
        <begin position="20"/>
        <end position="158"/>
    </location>
</feature>
<name>A0ABP7VZE1_9BACI</name>
<evidence type="ECO:0000256" key="1">
    <source>
        <dbReference type="SAM" id="SignalP"/>
    </source>
</evidence>
<proteinExistence type="predicted"/>
<evidence type="ECO:0000313" key="2">
    <source>
        <dbReference type="EMBL" id="GAA4077130.1"/>
    </source>
</evidence>
<reference evidence="3" key="1">
    <citation type="journal article" date="2019" name="Int. J. Syst. Evol. Microbiol.">
        <title>The Global Catalogue of Microorganisms (GCM) 10K type strain sequencing project: providing services to taxonomists for standard genome sequencing and annotation.</title>
        <authorList>
            <consortium name="The Broad Institute Genomics Platform"/>
            <consortium name="The Broad Institute Genome Sequencing Center for Infectious Disease"/>
            <person name="Wu L."/>
            <person name="Ma J."/>
        </authorList>
    </citation>
    <scope>NUCLEOTIDE SEQUENCE [LARGE SCALE GENOMIC DNA]</scope>
    <source>
        <strain evidence="3">JCM 17250</strain>
    </source>
</reference>
<protein>
    <recommendedName>
        <fullName evidence="4">Lipoprotein</fullName>
    </recommendedName>
</protein>
<organism evidence="2 3">
    <name type="scientific">Amphibacillus indicireducens</name>
    <dbReference type="NCBI Taxonomy" id="1076330"/>
    <lineage>
        <taxon>Bacteria</taxon>
        <taxon>Bacillati</taxon>
        <taxon>Bacillota</taxon>
        <taxon>Bacilli</taxon>
        <taxon>Bacillales</taxon>
        <taxon>Bacillaceae</taxon>
        <taxon>Amphibacillus</taxon>
    </lineage>
</organism>
<keyword evidence="3" id="KW-1185">Reference proteome</keyword>
<keyword evidence="1" id="KW-0732">Signal</keyword>
<feature type="signal peptide" evidence="1">
    <location>
        <begin position="1"/>
        <end position="19"/>
    </location>
</feature>
<gene>
    <name evidence="2" type="ORF">GCM10022410_22330</name>
</gene>